<sequence>MEFNCFDVMTLDIERRRETERKETMPLFPVPLEYNPSSTVSNYFHRRLAMLFSPLYSDVSI</sequence>
<evidence type="ECO:0000313" key="1">
    <source>
        <dbReference type="EMBL" id="TNN77729.1"/>
    </source>
</evidence>
<reference evidence="1 2" key="1">
    <citation type="submission" date="2019-03" db="EMBL/GenBank/DDBJ databases">
        <title>First draft genome of Liparis tanakae, snailfish: a comprehensive survey of snailfish specific genes.</title>
        <authorList>
            <person name="Kim W."/>
            <person name="Song I."/>
            <person name="Jeong J.-H."/>
            <person name="Kim D."/>
            <person name="Kim S."/>
            <person name="Ryu S."/>
            <person name="Song J.Y."/>
            <person name="Lee S.K."/>
        </authorList>
    </citation>
    <scope>NUCLEOTIDE SEQUENCE [LARGE SCALE GENOMIC DNA]</scope>
    <source>
        <tissue evidence="1">Muscle</tissue>
    </source>
</reference>
<accession>A0A4Z2II91</accession>
<dbReference type="AlphaFoldDB" id="A0A4Z2II91"/>
<gene>
    <name evidence="1" type="ORF">EYF80_012027</name>
</gene>
<organism evidence="1 2">
    <name type="scientific">Liparis tanakae</name>
    <name type="common">Tanaka's snailfish</name>
    <dbReference type="NCBI Taxonomy" id="230148"/>
    <lineage>
        <taxon>Eukaryota</taxon>
        <taxon>Metazoa</taxon>
        <taxon>Chordata</taxon>
        <taxon>Craniata</taxon>
        <taxon>Vertebrata</taxon>
        <taxon>Euteleostomi</taxon>
        <taxon>Actinopterygii</taxon>
        <taxon>Neopterygii</taxon>
        <taxon>Teleostei</taxon>
        <taxon>Neoteleostei</taxon>
        <taxon>Acanthomorphata</taxon>
        <taxon>Eupercaria</taxon>
        <taxon>Perciformes</taxon>
        <taxon>Cottioidei</taxon>
        <taxon>Cottales</taxon>
        <taxon>Liparidae</taxon>
        <taxon>Liparis</taxon>
    </lineage>
</organism>
<name>A0A4Z2II91_9TELE</name>
<dbReference type="EMBL" id="SRLO01000080">
    <property type="protein sequence ID" value="TNN77729.1"/>
    <property type="molecule type" value="Genomic_DNA"/>
</dbReference>
<keyword evidence="2" id="KW-1185">Reference proteome</keyword>
<dbReference type="Proteomes" id="UP000314294">
    <property type="component" value="Unassembled WGS sequence"/>
</dbReference>
<protein>
    <submittedName>
        <fullName evidence="1">Uncharacterized protein</fullName>
    </submittedName>
</protein>
<evidence type="ECO:0000313" key="2">
    <source>
        <dbReference type="Proteomes" id="UP000314294"/>
    </source>
</evidence>
<proteinExistence type="predicted"/>
<comment type="caution">
    <text evidence="1">The sequence shown here is derived from an EMBL/GenBank/DDBJ whole genome shotgun (WGS) entry which is preliminary data.</text>
</comment>